<name>A0A0D2UL19_CAPO3</name>
<organism evidence="2 3">
    <name type="scientific">Capsaspora owczarzaki (strain ATCC 30864)</name>
    <dbReference type="NCBI Taxonomy" id="595528"/>
    <lineage>
        <taxon>Eukaryota</taxon>
        <taxon>Filasterea</taxon>
        <taxon>Capsaspora</taxon>
    </lineage>
</organism>
<dbReference type="eggNOG" id="ENOG502S0WY">
    <property type="taxonomic scope" value="Eukaryota"/>
</dbReference>
<feature type="region of interest" description="Disordered" evidence="1">
    <location>
        <begin position="703"/>
        <end position="723"/>
    </location>
</feature>
<dbReference type="RefSeq" id="XP_011270626.1">
    <property type="nucleotide sequence ID" value="XM_011272324.1"/>
</dbReference>
<reference evidence="3" key="1">
    <citation type="submission" date="2011-02" db="EMBL/GenBank/DDBJ databases">
        <title>The Genome Sequence of Capsaspora owczarzaki ATCC 30864.</title>
        <authorList>
            <person name="Russ C."/>
            <person name="Cuomo C."/>
            <person name="Burger G."/>
            <person name="Gray M.W."/>
            <person name="Holland P.W.H."/>
            <person name="King N."/>
            <person name="Lang F.B.F."/>
            <person name="Roger A.J."/>
            <person name="Ruiz-Trillo I."/>
            <person name="Young S.K."/>
            <person name="Zeng Q."/>
            <person name="Gargeya S."/>
            <person name="Alvarado L."/>
            <person name="Berlin A."/>
            <person name="Chapman S.B."/>
            <person name="Chen Z."/>
            <person name="Freedman E."/>
            <person name="Gellesch M."/>
            <person name="Goldberg J."/>
            <person name="Griggs A."/>
            <person name="Gujja S."/>
            <person name="Heilman E."/>
            <person name="Heiman D."/>
            <person name="Howarth C."/>
            <person name="Mehta T."/>
            <person name="Neiman D."/>
            <person name="Pearson M."/>
            <person name="Roberts A."/>
            <person name="Saif S."/>
            <person name="Shea T."/>
            <person name="Shenoy N."/>
            <person name="Sisk P."/>
            <person name="Stolte C."/>
            <person name="Sykes S."/>
            <person name="White J."/>
            <person name="Yandava C."/>
            <person name="Haas B."/>
            <person name="Nusbaum C."/>
            <person name="Birren B."/>
        </authorList>
    </citation>
    <scope>NUCLEOTIDE SEQUENCE</scope>
    <source>
        <strain evidence="3">ATCC 30864</strain>
    </source>
</reference>
<keyword evidence="3" id="KW-1185">Reference proteome</keyword>
<dbReference type="EMBL" id="KE346369">
    <property type="protein sequence ID" value="KJE95791.1"/>
    <property type="molecule type" value="Genomic_DNA"/>
</dbReference>
<dbReference type="InParanoid" id="A0A0D2UL19"/>
<feature type="region of interest" description="Disordered" evidence="1">
    <location>
        <begin position="213"/>
        <end position="235"/>
    </location>
</feature>
<dbReference type="AlphaFoldDB" id="A0A0D2UL19"/>
<dbReference type="PhylomeDB" id="A0A0D2UL19"/>
<evidence type="ECO:0000313" key="3">
    <source>
        <dbReference type="Proteomes" id="UP000008743"/>
    </source>
</evidence>
<accession>A0A0D2UL19</accession>
<dbReference type="Proteomes" id="UP000008743">
    <property type="component" value="Unassembled WGS sequence"/>
</dbReference>
<sequence length="891" mass="96630">MSKMMMKKKAGNLRAQEELFQQMQALSSSNDEADVDFFSAAPAAPQMQMQMQMPVQQQRNAVRRMNSITMNNLAGPVATPSALLPFGHAQPQDANGSVAVQQSHQAALSSILDETQLTLADGKTDKGLATVPISAIMRLMDAAAAQQKETPPKRNTILSVEMEGQTTNSHHARFVCKFKIMVFAEDYTATKILSQSVALESATILREDLDAGLDENGQPIERSQPTADDAAQASRELDAAQQPCVLLLDAHHALASFRSGVYTVTVVALAPFATARETGLRLQVPPASRRELRFTVVAQSPLELEAAIAVHPCLRYENIEPPADVRGTTMKFSIPPTSSWLNVQWLRQFDDDPSATTTTTPKAAAPAPVAQALPLHATVDQQHLVAVGESLVLVTSQLEYTILNGSMAVFELCLDADLRIVNVDTASNGVLRKWDTTTVHPDDPSYSEFDVAAGDAAEPSTAVAKGKKRGLPRQILKVLLEYGVEDKFELRVTAEKQLPATSCKFVVPTFRHVRGPVSREKGTLAVEATTSVEVEQVPGGAVGVGLLDVAELPASLKTRAANPILLAYKFLTPTYEIELDVKKHADVDVLMASIDSAQFDATVTDEGKTMYRLAFEIRNTQKQYLRITLPADGEVWSTTVGDKAVKPARDNLTGELLIPLQKLGGPEDEPSRGALDVSGATSDPAGYTSFSVEFMYVRHPRAGDSAAMPDPKQGKAGESGLAAPSSTLSMTRRGLGAQPSAPVPALSPMQRAGELVLQFPPVDVPINILQVSCWLPQDYVYGEFEGDIKEVHRFSRVSKISQPRSKPSRAKKDSKMDYQMDKMKKGGGLGSLSFGGKRKGIVPVKVDMVKSGTEFKFEKLLVVHQPIRLAVEYLKQSKKGRRELDAKCVIS</sequence>
<dbReference type="OrthoDB" id="17995at2759"/>
<protein>
    <submittedName>
        <fullName evidence="2">Uncharacterized protein</fullName>
    </submittedName>
</protein>
<gene>
    <name evidence="2" type="ORF">CAOG_008955</name>
</gene>
<proteinExistence type="predicted"/>
<evidence type="ECO:0000256" key="1">
    <source>
        <dbReference type="SAM" id="MobiDB-lite"/>
    </source>
</evidence>
<feature type="region of interest" description="Disordered" evidence="1">
    <location>
        <begin position="661"/>
        <end position="680"/>
    </location>
</feature>
<evidence type="ECO:0000313" key="2">
    <source>
        <dbReference type="EMBL" id="KJE95791.1"/>
    </source>
</evidence>